<feature type="chain" id="PRO_5024346808" description="Lipoprotein" evidence="1">
    <location>
        <begin position="21"/>
        <end position="236"/>
    </location>
</feature>
<evidence type="ECO:0008006" key="4">
    <source>
        <dbReference type="Google" id="ProtNLM"/>
    </source>
</evidence>
<evidence type="ECO:0000256" key="1">
    <source>
        <dbReference type="SAM" id="SignalP"/>
    </source>
</evidence>
<protein>
    <recommendedName>
        <fullName evidence="4">Lipoprotein</fullName>
    </recommendedName>
</protein>
<evidence type="ECO:0000313" key="3">
    <source>
        <dbReference type="Proteomes" id="UP000306402"/>
    </source>
</evidence>
<keyword evidence="3" id="KW-1185">Reference proteome</keyword>
<accession>A0A5R9KY11</accession>
<dbReference type="EMBL" id="VCEJ01000004">
    <property type="protein sequence ID" value="TLV01196.1"/>
    <property type="molecule type" value="Genomic_DNA"/>
</dbReference>
<keyword evidence="1" id="KW-0732">Signal</keyword>
<comment type="caution">
    <text evidence="2">The sequence shown here is derived from an EMBL/GenBank/DDBJ whole genome shotgun (WGS) entry which is preliminary data.</text>
</comment>
<gene>
    <name evidence="2" type="ORF">FEN17_17260</name>
</gene>
<dbReference type="PROSITE" id="PS51257">
    <property type="entry name" value="PROKAR_LIPOPROTEIN"/>
    <property type="match status" value="1"/>
</dbReference>
<dbReference type="RefSeq" id="WP_138366567.1">
    <property type="nucleotide sequence ID" value="NZ_VCEJ01000004.1"/>
</dbReference>
<organism evidence="2 3">
    <name type="scientific">Dyadobacter luticola</name>
    <dbReference type="NCBI Taxonomy" id="1979387"/>
    <lineage>
        <taxon>Bacteria</taxon>
        <taxon>Pseudomonadati</taxon>
        <taxon>Bacteroidota</taxon>
        <taxon>Cytophagia</taxon>
        <taxon>Cytophagales</taxon>
        <taxon>Spirosomataceae</taxon>
        <taxon>Dyadobacter</taxon>
    </lineage>
</organism>
<dbReference type="Proteomes" id="UP000306402">
    <property type="component" value="Unassembled WGS sequence"/>
</dbReference>
<evidence type="ECO:0000313" key="2">
    <source>
        <dbReference type="EMBL" id="TLV01196.1"/>
    </source>
</evidence>
<name>A0A5R9KY11_9BACT</name>
<feature type="signal peptide" evidence="1">
    <location>
        <begin position="1"/>
        <end position="20"/>
    </location>
</feature>
<dbReference type="AlphaFoldDB" id="A0A5R9KY11"/>
<dbReference type="OrthoDB" id="2781053at2"/>
<reference evidence="2 3" key="1">
    <citation type="submission" date="2019-05" db="EMBL/GenBank/DDBJ databases">
        <authorList>
            <person name="Qu J.-H."/>
        </authorList>
    </citation>
    <scope>NUCLEOTIDE SEQUENCE [LARGE SCALE GENOMIC DNA]</scope>
    <source>
        <strain evidence="2 3">T17</strain>
    </source>
</reference>
<sequence length="236" mass="25444">MQKWILCAGVALTAFLSACNNDGLDAITTVDSDFEKSLDGWSAAFSEYSSETDTASLVLRSGRTSLPPGLDTTQHAFVLQGMNGSDDMFMYLKKKVTGFVANGTYEVVFDINLGTNYPENSFGTGGSPGSSVYLKAGASGTEPSVKLVNKFYEFALDKGAQSQEGKDAIILGNVANEREDTKYALVKRSNGGKPFTVKADPQGVIWLFVGTDSGYEGLTKLYYNRITARLTELQVN</sequence>
<proteinExistence type="predicted"/>